<accession>A0ABW2WQT1</accession>
<dbReference type="Proteomes" id="UP001596915">
    <property type="component" value="Unassembled WGS sequence"/>
</dbReference>
<gene>
    <name evidence="1" type="ORF">ACFQ2K_09320</name>
</gene>
<dbReference type="EMBL" id="JBHTGL010000008">
    <property type="protein sequence ID" value="MFD0622986.1"/>
    <property type="molecule type" value="Genomic_DNA"/>
</dbReference>
<keyword evidence="2" id="KW-1185">Reference proteome</keyword>
<sequence length="46" mass="5037">MMDALVDLSPMVIADLLGIRPKTAERWANLVGGNWSAYLAVRRPAP</sequence>
<proteinExistence type="predicted"/>
<organism evidence="1 2">
    <name type="scientific">Streptomyces sanglieri</name>
    <dbReference type="NCBI Taxonomy" id="193460"/>
    <lineage>
        <taxon>Bacteria</taxon>
        <taxon>Bacillati</taxon>
        <taxon>Actinomycetota</taxon>
        <taxon>Actinomycetes</taxon>
        <taxon>Kitasatosporales</taxon>
        <taxon>Streptomycetaceae</taxon>
        <taxon>Streptomyces</taxon>
    </lineage>
</organism>
<evidence type="ECO:0000313" key="1">
    <source>
        <dbReference type="EMBL" id="MFD0622986.1"/>
    </source>
</evidence>
<comment type="caution">
    <text evidence="1">The sequence shown here is derived from an EMBL/GenBank/DDBJ whole genome shotgun (WGS) entry which is preliminary data.</text>
</comment>
<reference evidence="2" key="1">
    <citation type="journal article" date="2019" name="Int. J. Syst. Evol. Microbiol.">
        <title>The Global Catalogue of Microorganisms (GCM) 10K type strain sequencing project: providing services to taxonomists for standard genome sequencing and annotation.</title>
        <authorList>
            <consortium name="The Broad Institute Genomics Platform"/>
            <consortium name="The Broad Institute Genome Sequencing Center for Infectious Disease"/>
            <person name="Wu L."/>
            <person name="Ma J."/>
        </authorList>
    </citation>
    <scope>NUCLEOTIDE SEQUENCE [LARGE SCALE GENOMIC DNA]</scope>
    <source>
        <strain evidence="2">JCM 12607</strain>
    </source>
</reference>
<evidence type="ECO:0000313" key="2">
    <source>
        <dbReference type="Proteomes" id="UP001596915"/>
    </source>
</evidence>
<protein>
    <submittedName>
        <fullName evidence="1">Uncharacterized protein</fullName>
    </submittedName>
</protein>
<name>A0ABW2WQT1_9ACTN</name>